<sequence>MLAVIGLLVGLGLLFVLTMRGFNLFVTAPLCALLVAVTNGIPFWQLTDKLDFVHGYMSGFASFVAAWFLMFLLGSLFGKLMEHTGAADAVALMIVKKLGKSKAVLAVVLACAVLTYGGVSLFVVAFSAYPMALSLFKGANLPRRFIPATLALGSVTFTMTSAGSPEIQNWIPIQYLNTTPYAGWQVSIIVAMFMAIGGYMLLMWMIKRAVSKGENFVQRETDPAITERALPHPITGIIPLIIVLVLSYLLHDSLQQAALLVALTGGVVSLYLLNHRFLNNLGEATNEGVTGALMAIGNTAAVVGFGSVAKLTPAFTDIVAFMTHLPGPELLGAAVAVSAIAGLTGSASGGQVIALPEIAPHYLDRGVDPEQLHRVVAISSGALDSLPHNGYVVTTIRAICGETHKNAYWPMAVVSVLVPVIGTLLAITLFQWL</sequence>
<dbReference type="RefSeq" id="WP_070048307.1">
    <property type="nucleotide sequence ID" value="NZ_CBCSDO010000001.1"/>
</dbReference>
<feature type="transmembrane region" description="Helical" evidence="1">
    <location>
        <begin position="52"/>
        <end position="73"/>
    </location>
</feature>
<dbReference type="OrthoDB" id="86125at2"/>
<dbReference type="PANTHER" id="PTHR30354">
    <property type="entry name" value="GNT FAMILY GLUCONATE TRANSPORTER"/>
    <property type="match status" value="1"/>
</dbReference>
<feature type="transmembrane region" description="Helical" evidence="1">
    <location>
        <begin position="229"/>
        <end position="250"/>
    </location>
</feature>
<dbReference type="EMBL" id="MKEK01000001">
    <property type="protein sequence ID" value="OEY68741.1"/>
    <property type="molecule type" value="Genomic_DNA"/>
</dbReference>
<dbReference type="GO" id="GO:0015128">
    <property type="term" value="F:gluconate transmembrane transporter activity"/>
    <property type="evidence" value="ECO:0007669"/>
    <property type="project" value="InterPro"/>
</dbReference>
<keyword evidence="1" id="KW-0812">Transmembrane</keyword>
<dbReference type="Pfam" id="PF02447">
    <property type="entry name" value="GntP_permease"/>
    <property type="match status" value="1"/>
</dbReference>
<dbReference type="AlphaFoldDB" id="A0A1E7Q3P0"/>
<feature type="transmembrane region" description="Helical" evidence="1">
    <location>
        <begin position="182"/>
        <end position="202"/>
    </location>
</feature>
<dbReference type="InterPro" id="IPR003474">
    <property type="entry name" value="Glcn_transporter"/>
</dbReference>
<protein>
    <submittedName>
        <fullName evidence="2">Citrate transporter</fullName>
    </submittedName>
</protein>
<gene>
    <name evidence="2" type="ORF">BI198_03525</name>
</gene>
<proteinExistence type="predicted"/>
<feature type="transmembrane region" description="Helical" evidence="1">
    <location>
        <begin position="407"/>
        <end position="432"/>
    </location>
</feature>
<keyword evidence="1" id="KW-0472">Membrane</keyword>
<dbReference type="PANTHER" id="PTHR30354:SF7">
    <property type="entry name" value="BLL7963 PROTEIN"/>
    <property type="match status" value="1"/>
</dbReference>
<keyword evidence="3" id="KW-1185">Reference proteome</keyword>
<feature type="transmembrane region" description="Helical" evidence="1">
    <location>
        <begin position="256"/>
        <end position="273"/>
    </location>
</feature>
<dbReference type="STRING" id="1628148.BI198_03525"/>
<feature type="transmembrane region" description="Helical" evidence="1">
    <location>
        <begin position="103"/>
        <end position="129"/>
    </location>
</feature>
<evidence type="ECO:0000256" key="1">
    <source>
        <dbReference type="SAM" id="Phobius"/>
    </source>
</evidence>
<dbReference type="GO" id="GO:0005886">
    <property type="term" value="C:plasma membrane"/>
    <property type="evidence" value="ECO:0007669"/>
    <property type="project" value="TreeGrafter"/>
</dbReference>
<accession>A0A1E7Q3P0</accession>
<keyword evidence="1" id="KW-1133">Transmembrane helix</keyword>
<evidence type="ECO:0000313" key="2">
    <source>
        <dbReference type="EMBL" id="OEY68741.1"/>
    </source>
</evidence>
<comment type="caution">
    <text evidence="2">The sequence shown here is derived from an EMBL/GenBank/DDBJ whole genome shotgun (WGS) entry which is preliminary data.</text>
</comment>
<evidence type="ECO:0000313" key="3">
    <source>
        <dbReference type="Proteomes" id="UP000242258"/>
    </source>
</evidence>
<name>A0A1E7Q3P0_9GAMM</name>
<dbReference type="Proteomes" id="UP000242258">
    <property type="component" value="Unassembled WGS sequence"/>
</dbReference>
<organism evidence="2 3">
    <name type="scientific">Rheinheimera salexigens</name>
    <dbReference type="NCBI Taxonomy" id="1628148"/>
    <lineage>
        <taxon>Bacteria</taxon>
        <taxon>Pseudomonadati</taxon>
        <taxon>Pseudomonadota</taxon>
        <taxon>Gammaproteobacteria</taxon>
        <taxon>Chromatiales</taxon>
        <taxon>Chromatiaceae</taxon>
        <taxon>Rheinheimera</taxon>
    </lineage>
</organism>
<reference evidence="3" key="1">
    <citation type="submission" date="2016-09" db="EMBL/GenBank/DDBJ databases">
        <authorList>
            <person name="Wan X."/>
            <person name="Hou S."/>
        </authorList>
    </citation>
    <scope>NUCLEOTIDE SEQUENCE [LARGE SCALE GENOMIC DNA]</scope>
    <source>
        <strain evidence="3">KH87</strain>
    </source>
</reference>